<dbReference type="InterPro" id="IPR022472">
    <property type="entry name" value="VPLPA-CTERM"/>
</dbReference>
<organism evidence="4 5">
    <name type="scientific">Donghicola tyrosinivorans</name>
    <dbReference type="NCBI Taxonomy" id="1652492"/>
    <lineage>
        <taxon>Bacteria</taxon>
        <taxon>Pseudomonadati</taxon>
        <taxon>Pseudomonadota</taxon>
        <taxon>Alphaproteobacteria</taxon>
        <taxon>Rhodobacterales</taxon>
        <taxon>Roseobacteraceae</taxon>
        <taxon>Donghicola</taxon>
    </lineage>
</organism>
<gene>
    <name evidence="4" type="ORF">CLV74_10628</name>
</gene>
<dbReference type="RefSeq" id="WP_106264316.1">
    <property type="nucleotide sequence ID" value="NZ_PVTQ01000006.1"/>
</dbReference>
<protein>
    <submittedName>
        <fullName evidence="4">Putative secreted protein</fullName>
    </submittedName>
</protein>
<keyword evidence="1" id="KW-0472">Membrane</keyword>
<dbReference type="EMBL" id="PVTQ01000006">
    <property type="protein sequence ID" value="PRY89326.1"/>
    <property type="molecule type" value="Genomic_DNA"/>
</dbReference>
<keyword evidence="2" id="KW-0732">Signal</keyword>
<name>A0A2T0WRK1_9RHOB</name>
<keyword evidence="1" id="KW-1133">Transmembrane helix</keyword>
<evidence type="ECO:0000256" key="1">
    <source>
        <dbReference type="SAM" id="Phobius"/>
    </source>
</evidence>
<reference evidence="4 5" key="1">
    <citation type="submission" date="2018-03" db="EMBL/GenBank/DDBJ databases">
        <title>Genomic Encyclopedia of Archaeal and Bacterial Type Strains, Phase II (KMG-II): from individual species to whole genera.</title>
        <authorList>
            <person name="Goeker M."/>
        </authorList>
    </citation>
    <scope>NUCLEOTIDE SEQUENCE [LARGE SCALE GENOMIC DNA]</scope>
    <source>
        <strain evidence="4 5">DSM 100212</strain>
    </source>
</reference>
<sequence>MKSILLRLALVIGSFFAITSAASAASVNYEGTVGFVYTTAFEVTEADAGAHQVTITGLNTALMLLGYIEQGVAYFEGALVLNGGMIDKIVDLTVGTYNLVLFSLLPADVNISISRVADVAQVPVPAALPLLLAALGGLGIAGRRRKAATPA</sequence>
<dbReference type="NCBIfam" id="TIGR03370">
    <property type="entry name" value="VPLPA-CTERM"/>
    <property type="match status" value="1"/>
</dbReference>
<feature type="domain" description="Ice-binding protein C-terminal" evidence="3">
    <location>
        <begin position="121"/>
        <end position="145"/>
    </location>
</feature>
<proteinExistence type="predicted"/>
<feature type="transmembrane region" description="Helical" evidence="1">
    <location>
        <begin position="119"/>
        <end position="141"/>
    </location>
</feature>
<evidence type="ECO:0000256" key="2">
    <source>
        <dbReference type="SAM" id="SignalP"/>
    </source>
</evidence>
<dbReference type="InterPro" id="IPR013424">
    <property type="entry name" value="Ice-binding_C"/>
</dbReference>
<dbReference type="Proteomes" id="UP000238392">
    <property type="component" value="Unassembled WGS sequence"/>
</dbReference>
<accession>A0A2T0WRK1</accession>
<keyword evidence="1" id="KW-0812">Transmembrane</keyword>
<evidence type="ECO:0000313" key="4">
    <source>
        <dbReference type="EMBL" id="PRY89326.1"/>
    </source>
</evidence>
<evidence type="ECO:0000313" key="5">
    <source>
        <dbReference type="Proteomes" id="UP000238392"/>
    </source>
</evidence>
<evidence type="ECO:0000259" key="3">
    <source>
        <dbReference type="Pfam" id="PF07589"/>
    </source>
</evidence>
<comment type="caution">
    <text evidence="4">The sequence shown here is derived from an EMBL/GenBank/DDBJ whole genome shotgun (WGS) entry which is preliminary data.</text>
</comment>
<keyword evidence="5" id="KW-1185">Reference proteome</keyword>
<feature type="signal peptide" evidence="2">
    <location>
        <begin position="1"/>
        <end position="24"/>
    </location>
</feature>
<dbReference type="Pfam" id="PF07589">
    <property type="entry name" value="PEP-CTERM"/>
    <property type="match status" value="1"/>
</dbReference>
<feature type="chain" id="PRO_5015536237" evidence="2">
    <location>
        <begin position="25"/>
        <end position="151"/>
    </location>
</feature>
<dbReference type="AlphaFoldDB" id="A0A2T0WRK1"/>